<gene>
    <name evidence="2" type="ORF">FH965_28975</name>
</gene>
<evidence type="ECO:0000313" key="3">
    <source>
        <dbReference type="Proteomes" id="UP000316806"/>
    </source>
</evidence>
<accession>A0A516REN3</accession>
<dbReference type="AlphaFoldDB" id="A0A516REN3"/>
<keyword evidence="1" id="KW-0812">Transmembrane</keyword>
<sequence>MPGFAQALLIPAVIALVVIRQMKPQRLTDARRWWLVPAVLAFCGLRESGLIDPGHRVESLALLGGELLIGLLMGVAWARTSHVWTEPDGSVWSRSTKATAMVWIVGVASRLGLMGIGLLIGIHQGTGALLLALAATLLVRAGLLELRANTLRTGPALMGAVR</sequence>
<organism evidence="2 3">
    <name type="scientific">Streptomyces spectabilis</name>
    <dbReference type="NCBI Taxonomy" id="68270"/>
    <lineage>
        <taxon>Bacteria</taxon>
        <taxon>Bacillati</taxon>
        <taxon>Actinomycetota</taxon>
        <taxon>Actinomycetes</taxon>
        <taxon>Kitasatosporales</taxon>
        <taxon>Streptomycetaceae</taxon>
        <taxon>Streptomyces</taxon>
    </lineage>
</organism>
<protein>
    <submittedName>
        <fullName evidence="2">DUF1453 family protein</fullName>
    </submittedName>
</protein>
<proteinExistence type="predicted"/>
<feature type="transmembrane region" description="Helical" evidence="1">
    <location>
        <begin position="100"/>
        <end position="120"/>
    </location>
</feature>
<dbReference type="EMBL" id="CP040916">
    <property type="protein sequence ID" value="QDQ14111.1"/>
    <property type="molecule type" value="Genomic_DNA"/>
</dbReference>
<name>A0A516REN3_STRST</name>
<feature type="transmembrane region" description="Helical" evidence="1">
    <location>
        <begin position="31"/>
        <end position="48"/>
    </location>
</feature>
<feature type="transmembrane region" description="Helical" evidence="1">
    <location>
        <begin position="60"/>
        <end position="80"/>
    </location>
</feature>
<keyword evidence="1" id="KW-0472">Membrane</keyword>
<evidence type="ECO:0000313" key="2">
    <source>
        <dbReference type="EMBL" id="QDQ14111.1"/>
    </source>
</evidence>
<reference evidence="2 3" key="1">
    <citation type="journal article" date="2019" name="J. Ind. Microbiol. Biotechnol.">
        <title>The complete genomic sequence of Streptomyces spectabilis NRRL-2792 and identification of secondary metabolite biosynthetic gene clusters.</title>
        <authorList>
            <person name="Sinha A."/>
            <person name="Phillips-Salemka S."/>
            <person name="Niraula T.A."/>
            <person name="Short K.A."/>
            <person name="Niraula N.P."/>
        </authorList>
    </citation>
    <scope>NUCLEOTIDE SEQUENCE [LARGE SCALE GENOMIC DNA]</scope>
    <source>
        <strain evidence="2 3">NRRL 2792</strain>
    </source>
</reference>
<dbReference type="Proteomes" id="UP000316806">
    <property type="component" value="Chromosome"/>
</dbReference>
<feature type="transmembrane region" description="Helical" evidence="1">
    <location>
        <begin position="127"/>
        <end position="144"/>
    </location>
</feature>
<keyword evidence="1" id="KW-1133">Transmembrane helix</keyword>
<evidence type="ECO:0000256" key="1">
    <source>
        <dbReference type="SAM" id="Phobius"/>
    </source>
</evidence>